<accession>A0ACC2FJ65</accession>
<evidence type="ECO:0000313" key="1">
    <source>
        <dbReference type="EMBL" id="KAJ7991419.1"/>
    </source>
</evidence>
<sequence length="143" mass="15955">MHPDYSEIFEGIFSQPQLVPVLEGHQHHNPLTYEICAFHSMASLELLLRRDLHRLPALDSRPHTTLSAVVAYVPLRARDSQPIGTDAITQTADSISVTVADRNQEIITFLVTLDRVGLAMVTSSRSYHLLDEERDCCLCSPGC</sequence>
<organism evidence="1 2">
    <name type="scientific">Dallia pectoralis</name>
    <name type="common">Alaska blackfish</name>
    <dbReference type="NCBI Taxonomy" id="75939"/>
    <lineage>
        <taxon>Eukaryota</taxon>
        <taxon>Metazoa</taxon>
        <taxon>Chordata</taxon>
        <taxon>Craniata</taxon>
        <taxon>Vertebrata</taxon>
        <taxon>Euteleostomi</taxon>
        <taxon>Actinopterygii</taxon>
        <taxon>Neopterygii</taxon>
        <taxon>Teleostei</taxon>
        <taxon>Protacanthopterygii</taxon>
        <taxon>Esociformes</taxon>
        <taxon>Umbridae</taxon>
        <taxon>Dallia</taxon>
    </lineage>
</organism>
<proteinExistence type="predicted"/>
<name>A0ACC2FJ65_DALPE</name>
<comment type="caution">
    <text evidence="1">The sequence shown here is derived from an EMBL/GenBank/DDBJ whole genome shotgun (WGS) entry which is preliminary data.</text>
</comment>
<evidence type="ECO:0000313" key="2">
    <source>
        <dbReference type="Proteomes" id="UP001157502"/>
    </source>
</evidence>
<gene>
    <name evidence="1" type="ORF">DPEC_G00283650</name>
</gene>
<reference evidence="1" key="1">
    <citation type="submission" date="2021-05" db="EMBL/GenBank/DDBJ databases">
        <authorList>
            <person name="Pan Q."/>
            <person name="Jouanno E."/>
            <person name="Zahm M."/>
            <person name="Klopp C."/>
            <person name="Cabau C."/>
            <person name="Louis A."/>
            <person name="Berthelot C."/>
            <person name="Parey E."/>
            <person name="Roest Crollius H."/>
            <person name="Montfort J."/>
            <person name="Robinson-Rechavi M."/>
            <person name="Bouchez O."/>
            <person name="Lampietro C."/>
            <person name="Lopez Roques C."/>
            <person name="Donnadieu C."/>
            <person name="Postlethwait J."/>
            <person name="Bobe J."/>
            <person name="Dillon D."/>
            <person name="Chandos A."/>
            <person name="von Hippel F."/>
            <person name="Guiguen Y."/>
        </authorList>
    </citation>
    <scope>NUCLEOTIDE SEQUENCE</scope>
    <source>
        <strain evidence="1">YG-Jan2019</strain>
    </source>
</reference>
<keyword evidence="2" id="KW-1185">Reference proteome</keyword>
<dbReference type="Proteomes" id="UP001157502">
    <property type="component" value="Chromosome 26"/>
</dbReference>
<dbReference type="EMBL" id="CM055753">
    <property type="protein sequence ID" value="KAJ7991419.1"/>
    <property type="molecule type" value="Genomic_DNA"/>
</dbReference>
<protein>
    <submittedName>
        <fullName evidence="1">Uncharacterized protein</fullName>
    </submittedName>
</protein>